<sequence length="89" mass="9429">MPDKTAECSGSGQSRSTAGRSKFRSNVTVAMSPCWKKKDLAVSLQMTGQDLVRGQKDQRPGNAGLEREVTIEDGMDGVQAGDLSVSEGP</sequence>
<dbReference type="Proteomes" id="UP000184063">
    <property type="component" value="Unassembled WGS sequence"/>
</dbReference>
<feature type="region of interest" description="Disordered" evidence="1">
    <location>
        <begin position="1"/>
        <end position="25"/>
    </location>
</feature>
<organism evidence="2 3">
    <name type="scientific">Aspergillus luchuensis (strain CBS 106.47)</name>
    <dbReference type="NCBI Taxonomy" id="1137211"/>
    <lineage>
        <taxon>Eukaryota</taxon>
        <taxon>Fungi</taxon>
        <taxon>Dikarya</taxon>
        <taxon>Ascomycota</taxon>
        <taxon>Pezizomycotina</taxon>
        <taxon>Eurotiomycetes</taxon>
        <taxon>Eurotiomycetidae</taxon>
        <taxon>Eurotiales</taxon>
        <taxon>Aspergillaceae</taxon>
        <taxon>Aspergillus</taxon>
        <taxon>Aspergillus subgen. Circumdati</taxon>
    </lineage>
</organism>
<feature type="region of interest" description="Disordered" evidence="1">
    <location>
        <begin position="54"/>
        <end position="89"/>
    </location>
</feature>
<evidence type="ECO:0000256" key="1">
    <source>
        <dbReference type="SAM" id="MobiDB-lite"/>
    </source>
</evidence>
<proteinExistence type="predicted"/>
<gene>
    <name evidence="2" type="ORF">ASPFODRAFT_55576</name>
</gene>
<feature type="compositionally biased region" description="Basic and acidic residues" evidence="1">
    <location>
        <begin position="54"/>
        <end position="70"/>
    </location>
</feature>
<dbReference type="AlphaFoldDB" id="A0A1M3TYT3"/>
<dbReference type="VEuPathDB" id="FungiDB:ASPFODRAFT_55576"/>
<name>A0A1M3TYT3_ASPLC</name>
<accession>A0A1M3TYT3</accession>
<evidence type="ECO:0000313" key="3">
    <source>
        <dbReference type="Proteomes" id="UP000184063"/>
    </source>
</evidence>
<reference evidence="3" key="1">
    <citation type="journal article" date="2017" name="Genome Biol.">
        <title>Comparative genomics reveals high biological diversity and specific adaptations in the industrially and medically important fungal genus Aspergillus.</title>
        <authorList>
            <person name="de Vries R.P."/>
            <person name="Riley R."/>
            <person name="Wiebenga A."/>
            <person name="Aguilar-Osorio G."/>
            <person name="Amillis S."/>
            <person name="Uchima C.A."/>
            <person name="Anderluh G."/>
            <person name="Asadollahi M."/>
            <person name="Askin M."/>
            <person name="Barry K."/>
            <person name="Battaglia E."/>
            <person name="Bayram O."/>
            <person name="Benocci T."/>
            <person name="Braus-Stromeyer S.A."/>
            <person name="Caldana C."/>
            <person name="Canovas D."/>
            <person name="Cerqueira G.C."/>
            <person name="Chen F."/>
            <person name="Chen W."/>
            <person name="Choi C."/>
            <person name="Clum A."/>
            <person name="Dos Santos R.A."/>
            <person name="Damasio A.R."/>
            <person name="Diallinas G."/>
            <person name="Emri T."/>
            <person name="Fekete E."/>
            <person name="Flipphi M."/>
            <person name="Freyberg S."/>
            <person name="Gallo A."/>
            <person name="Gournas C."/>
            <person name="Habgood R."/>
            <person name="Hainaut M."/>
            <person name="Harispe M.L."/>
            <person name="Henrissat B."/>
            <person name="Hilden K.S."/>
            <person name="Hope R."/>
            <person name="Hossain A."/>
            <person name="Karabika E."/>
            <person name="Karaffa L."/>
            <person name="Karanyi Z."/>
            <person name="Krasevec N."/>
            <person name="Kuo A."/>
            <person name="Kusch H."/>
            <person name="LaButti K."/>
            <person name="Lagendijk E.L."/>
            <person name="Lapidus A."/>
            <person name="Levasseur A."/>
            <person name="Lindquist E."/>
            <person name="Lipzen A."/>
            <person name="Logrieco A.F."/>
            <person name="MacCabe A."/>
            <person name="Maekelae M.R."/>
            <person name="Malavazi I."/>
            <person name="Melin P."/>
            <person name="Meyer V."/>
            <person name="Mielnichuk N."/>
            <person name="Miskei M."/>
            <person name="Molnar A.P."/>
            <person name="Mule G."/>
            <person name="Ngan C.Y."/>
            <person name="Orejas M."/>
            <person name="Orosz E."/>
            <person name="Ouedraogo J.P."/>
            <person name="Overkamp K.M."/>
            <person name="Park H.-S."/>
            <person name="Perrone G."/>
            <person name="Piumi F."/>
            <person name="Punt P.J."/>
            <person name="Ram A.F."/>
            <person name="Ramon A."/>
            <person name="Rauscher S."/>
            <person name="Record E."/>
            <person name="Riano-Pachon D.M."/>
            <person name="Robert V."/>
            <person name="Roehrig J."/>
            <person name="Ruller R."/>
            <person name="Salamov A."/>
            <person name="Salih N.S."/>
            <person name="Samson R.A."/>
            <person name="Sandor E."/>
            <person name="Sanguinetti M."/>
            <person name="Schuetze T."/>
            <person name="Sepcic K."/>
            <person name="Shelest E."/>
            <person name="Sherlock G."/>
            <person name="Sophianopoulou V."/>
            <person name="Squina F.M."/>
            <person name="Sun H."/>
            <person name="Susca A."/>
            <person name="Todd R.B."/>
            <person name="Tsang A."/>
            <person name="Unkles S.E."/>
            <person name="van de Wiele N."/>
            <person name="van Rossen-Uffink D."/>
            <person name="Oliveira J.V."/>
            <person name="Vesth T.C."/>
            <person name="Visser J."/>
            <person name="Yu J.-H."/>
            <person name="Zhou M."/>
            <person name="Andersen M.R."/>
            <person name="Archer D.B."/>
            <person name="Baker S.E."/>
            <person name="Benoit I."/>
            <person name="Brakhage A.A."/>
            <person name="Braus G.H."/>
            <person name="Fischer R."/>
            <person name="Frisvad J.C."/>
            <person name="Goldman G.H."/>
            <person name="Houbraken J."/>
            <person name="Oakley B."/>
            <person name="Pocsi I."/>
            <person name="Scazzocchio C."/>
            <person name="Seiboth B."/>
            <person name="vanKuyk P.A."/>
            <person name="Wortman J."/>
            <person name="Dyer P.S."/>
            <person name="Grigoriev I.V."/>
        </authorList>
    </citation>
    <scope>NUCLEOTIDE SEQUENCE [LARGE SCALE GENOMIC DNA]</scope>
    <source>
        <strain evidence="3">CBS 106.47</strain>
    </source>
</reference>
<protein>
    <submittedName>
        <fullName evidence="2">Uncharacterized protein</fullName>
    </submittedName>
</protein>
<dbReference type="EMBL" id="KV878236">
    <property type="protein sequence ID" value="OJZ91915.1"/>
    <property type="molecule type" value="Genomic_DNA"/>
</dbReference>
<evidence type="ECO:0000313" key="2">
    <source>
        <dbReference type="EMBL" id="OJZ91915.1"/>
    </source>
</evidence>
<feature type="compositionally biased region" description="Polar residues" evidence="1">
    <location>
        <begin position="8"/>
        <end position="25"/>
    </location>
</feature>